<evidence type="ECO:0000256" key="8">
    <source>
        <dbReference type="ARBA" id="ARBA00038436"/>
    </source>
</evidence>
<keyword evidence="12" id="KW-1185">Reference proteome</keyword>
<comment type="subunit">
    <text evidence="9">The complex comprises the extracytoplasmic solute receptor protein and the two transmembrane proteins.</text>
</comment>
<evidence type="ECO:0000256" key="4">
    <source>
        <dbReference type="ARBA" id="ARBA00022519"/>
    </source>
</evidence>
<evidence type="ECO:0000256" key="3">
    <source>
        <dbReference type="ARBA" id="ARBA00022475"/>
    </source>
</evidence>
<comment type="subcellular location">
    <subcellularLocation>
        <location evidence="1 9">Cell inner membrane</location>
        <topology evidence="1 9">Multi-pass membrane protein</topology>
    </subcellularLocation>
</comment>
<keyword evidence="6 9" id="KW-1133">Transmembrane helix</keyword>
<protein>
    <recommendedName>
        <fullName evidence="9">TRAP transporter small permease protein</fullName>
    </recommendedName>
</protein>
<evidence type="ECO:0000313" key="11">
    <source>
        <dbReference type="EMBL" id="AZN70165.1"/>
    </source>
</evidence>
<feature type="domain" description="Tripartite ATP-independent periplasmic transporters DctQ component" evidence="10">
    <location>
        <begin position="31"/>
        <end position="161"/>
    </location>
</feature>
<evidence type="ECO:0000259" key="10">
    <source>
        <dbReference type="Pfam" id="PF04290"/>
    </source>
</evidence>
<proteinExistence type="inferred from homology"/>
<evidence type="ECO:0000256" key="7">
    <source>
        <dbReference type="ARBA" id="ARBA00023136"/>
    </source>
</evidence>
<evidence type="ECO:0000256" key="2">
    <source>
        <dbReference type="ARBA" id="ARBA00022448"/>
    </source>
</evidence>
<feature type="transmembrane region" description="Helical" evidence="9">
    <location>
        <begin position="135"/>
        <end position="158"/>
    </location>
</feature>
<dbReference type="PANTHER" id="PTHR35011">
    <property type="entry name" value="2,3-DIKETO-L-GULONATE TRAP TRANSPORTER SMALL PERMEASE PROTEIN YIAM"/>
    <property type="match status" value="1"/>
</dbReference>
<dbReference type="InterPro" id="IPR055348">
    <property type="entry name" value="DctQ"/>
</dbReference>
<gene>
    <name evidence="11" type="ORF">D5400_01735</name>
</gene>
<dbReference type="AlphaFoldDB" id="A0A3S9AZT1"/>
<evidence type="ECO:0000313" key="12">
    <source>
        <dbReference type="Proteomes" id="UP000268192"/>
    </source>
</evidence>
<keyword evidence="3" id="KW-1003">Cell membrane</keyword>
<feature type="transmembrane region" description="Helical" evidence="9">
    <location>
        <begin position="92"/>
        <end position="115"/>
    </location>
</feature>
<dbReference type="EMBL" id="CP032509">
    <property type="protein sequence ID" value="AZN70165.1"/>
    <property type="molecule type" value="Genomic_DNA"/>
</dbReference>
<dbReference type="RefSeq" id="WP_126007071.1">
    <property type="nucleotide sequence ID" value="NZ_CP032509.1"/>
</dbReference>
<organism evidence="11 12">
    <name type="scientific">Georhizobium profundi</name>
    <dbReference type="NCBI Taxonomy" id="2341112"/>
    <lineage>
        <taxon>Bacteria</taxon>
        <taxon>Pseudomonadati</taxon>
        <taxon>Pseudomonadota</taxon>
        <taxon>Alphaproteobacteria</taxon>
        <taxon>Hyphomicrobiales</taxon>
        <taxon>Rhizobiaceae</taxon>
        <taxon>Georhizobium</taxon>
    </lineage>
</organism>
<feature type="transmembrane region" description="Helical" evidence="9">
    <location>
        <begin position="22"/>
        <end position="44"/>
    </location>
</feature>
<dbReference type="GO" id="GO:0022857">
    <property type="term" value="F:transmembrane transporter activity"/>
    <property type="evidence" value="ECO:0007669"/>
    <property type="project" value="UniProtKB-UniRule"/>
</dbReference>
<evidence type="ECO:0000256" key="5">
    <source>
        <dbReference type="ARBA" id="ARBA00022692"/>
    </source>
</evidence>
<evidence type="ECO:0000256" key="1">
    <source>
        <dbReference type="ARBA" id="ARBA00004429"/>
    </source>
</evidence>
<keyword evidence="4 9" id="KW-0997">Cell inner membrane</keyword>
<dbReference type="OrthoDB" id="9794346at2"/>
<comment type="similarity">
    <text evidence="8 9">Belongs to the TRAP transporter small permease family.</text>
</comment>
<dbReference type="KEGG" id="abaw:D5400_01735"/>
<sequence>MPKPIRAFVRVVDAINRVVGRFAMYLLFVLAAILLYSTLSRVIIGTPVNWSLEMSQFVLSAYYLLGGAYTMQNDGHVRMDLFYSKLTPQKRAVTDAFTILFVLFYLGVLLMGGLSSTAYSIEYGQKNYTSWAPPLWPIKVIMTLGIFLMLLQAISSFFKDVAMARGKPIA</sequence>
<feature type="transmembrane region" description="Helical" evidence="9">
    <location>
        <begin position="50"/>
        <end position="71"/>
    </location>
</feature>
<reference evidence="11 12" key="1">
    <citation type="submission" date="2018-09" db="EMBL/GenBank/DDBJ databases">
        <title>Marinorhizobium profundi gen. nov., sp. nov., isolated from a deep-sea sediment sample from the New Britain Trench and proposal of Marinorhizobiaceae fam. nov. in the order Rhizobiales of the class Alphaproteobacteria.</title>
        <authorList>
            <person name="Cao J."/>
        </authorList>
    </citation>
    <scope>NUCLEOTIDE SEQUENCE [LARGE SCALE GENOMIC DNA]</scope>
    <source>
        <strain evidence="11 12">WS11</strain>
    </source>
</reference>
<evidence type="ECO:0000256" key="9">
    <source>
        <dbReference type="RuleBase" id="RU369079"/>
    </source>
</evidence>
<dbReference type="GO" id="GO:0005886">
    <property type="term" value="C:plasma membrane"/>
    <property type="evidence" value="ECO:0007669"/>
    <property type="project" value="UniProtKB-SubCell"/>
</dbReference>
<accession>A0A3S9AZT1</accession>
<evidence type="ECO:0000256" key="6">
    <source>
        <dbReference type="ARBA" id="ARBA00022989"/>
    </source>
</evidence>
<dbReference type="InterPro" id="IPR007387">
    <property type="entry name" value="TRAP_DctQ"/>
</dbReference>
<dbReference type="Proteomes" id="UP000268192">
    <property type="component" value="Chromosome"/>
</dbReference>
<dbReference type="PANTHER" id="PTHR35011:SF4">
    <property type="entry name" value="SLL1102 PROTEIN"/>
    <property type="match status" value="1"/>
</dbReference>
<dbReference type="Pfam" id="PF04290">
    <property type="entry name" value="DctQ"/>
    <property type="match status" value="1"/>
</dbReference>
<keyword evidence="7 9" id="KW-0472">Membrane</keyword>
<keyword evidence="5 9" id="KW-0812">Transmembrane</keyword>
<name>A0A3S9AZT1_9HYPH</name>
<keyword evidence="2 9" id="KW-0813">Transport</keyword>
<comment type="function">
    <text evidence="9">Part of the tripartite ATP-independent periplasmic (TRAP) transport system.</text>
</comment>